<evidence type="ECO:0000256" key="7">
    <source>
        <dbReference type="ARBA" id="ARBA00023172"/>
    </source>
</evidence>
<keyword evidence="5" id="KW-0227">DNA damage</keyword>
<dbReference type="SUPFAM" id="SSF50249">
    <property type="entry name" value="Nucleic acid-binding proteins"/>
    <property type="match status" value="1"/>
</dbReference>
<evidence type="ECO:0000256" key="6">
    <source>
        <dbReference type="ARBA" id="ARBA00022840"/>
    </source>
</evidence>
<dbReference type="PROSITE" id="PS00333">
    <property type="entry name" value="DNA_LIGASE_A2"/>
    <property type="match status" value="1"/>
</dbReference>
<keyword evidence="7" id="KW-0233">DNA recombination</keyword>
<organism evidence="13 14">
    <name type="scientific">Candidatus Roizmanbacteria bacterium CG_4_9_14_0_8_um_filter_34_12</name>
    <dbReference type="NCBI Taxonomy" id="1974840"/>
    <lineage>
        <taxon>Bacteria</taxon>
        <taxon>Candidatus Roizmaniibacteriota</taxon>
    </lineage>
</organism>
<evidence type="ECO:0000256" key="5">
    <source>
        <dbReference type="ARBA" id="ARBA00022763"/>
    </source>
</evidence>
<dbReference type="InterPro" id="IPR012310">
    <property type="entry name" value="DNA_ligase_ATP-dep_cent"/>
</dbReference>
<dbReference type="InterPro" id="IPR012340">
    <property type="entry name" value="NA-bd_OB-fold"/>
</dbReference>
<dbReference type="InterPro" id="IPR016059">
    <property type="entry name" value="DNA_ligase_ATP-dep_CS"/>
</dbReference>
<dbReference type="InterPro" id="IPR000977">
    <property type="entry name" value="DNA_ligase_ATP-dep"/>
</dbReference>
<evidence type="ECO:0000256" key="9">
    <source>
        <dbReference type="ARBA" id="ARBA00023306"/>
    </source>
</evidence>
<keyword evidence="2 13" id="KW-0436">Ligase</keyword>
<dbReference type="CDD" id="cd07901">
    <property type="entry name" value="Adenylation_DNA_ligase_Arch_LigB"/>
    <property type="match status" value="1"/>
</dbReference>
<dbReference type="GO" id="GO:0071897">
    <property type="term" value="P:DNA biosynthetic process"/>
    <property type="evidence" value="ECO:0007669"/>
    <property type="project" value="InterPro"/>
</dbReference>
<reference evidence="14" key="1">
    <citation type="submission" date="2017-09" db="EMBL/GenBank/DDBJ databases">
        <title>Depth-based differentiation of microbial function through sediment-hosted aquifers and enrichment of novel symbionts in the deep terrestrial subsurface.</title>
        <authorList>
            <person name="Probst A.J."/>
            <person name="Ladd B."/>
            <person name="Jarett J.K."/>
            <person name="Geller-Mcgrath D.E."/>
            <person name="Sieber C.M.K."/>
            <person name="Emerson J.B."/>
            <person name="Anantharaman K."/>
            <person name="Thomas B.C."/>
            <person name="Malmstrom R."/>
            <person name="Stieglmeier M."/>
            <person name="Klingl A."/>
            <person name="Woyke T."/>
            <person name="Ryan C.M."/>
            <person name="Banfield J.F."/>
        </authorList>
    </citation>
    <scope>NUCLEOTIDE SEQUENCE [LARGE SCALE GENOMIC DNA]</scope>
</reference>
<dbReference type="GO" id="GO:0006281">
    <property type="term" value="P:DNA repair"/>
    <property type="evidence" value="ECO:0007669"/>
    <property type="project" value="UniProtKB-KW"/>
</dbReference>
<dbReference type="InterPro" id="IPR050191">
    <property type="entry name" value="ATP-dep_DNA_ligase"/>
</dbReference>
<evidence type="ECO:0000256" key="11">
    <source>
        <dbReference type="RuleBase" id="RU004196"/>
    </source>
</evidence>
<sequence length="476" mass="54196">MKFSQLAIYIQQIDKTQSRLEITRLLSELYLKLNKEEIDKTIYLMQGRVAPLFDPVEFGMAEKSVIKAAVSAMQIDPSLFKTKYQEIGDIGKTVEYFKNQYHSFEEMDLEIIVVFEQLQRLAKASGNGSQTLKQGILSLLIRQLNAVSCCYLVRIPLGILRLGFSDMTVLDALSWMLTGDKKLRGEIEHAYHVLPDLGMIGKIVKKDGIKGIKTIKPKLFTPIIMMRAERLSSGEEIIKQIGRCAIEPKYDGFRLQAHFDRKLNQVKLYSRNLEEVSLMFPDIVEGIKKQIHGDKIIIEGETVGFDPKTGKNLPFQETVQRKRKYDIAETAKTVPLKFFVFELLYIDGISYLSFGFEKRREKLTQMIEKNKNLVLAPQKIINDGKLIETYFDQAVSDGLEGIMAKKLDGIYQPGARGWNWIKFKRSYSSKVNDTIDCLVMGYDLGKGKRTGFGIGAFLAGVYDEKNEQYLTVAKIG</sequence>
<evidence type="ECO:0000256" key="8">
    <source>
        <dbReference type="ARBA" id="ARBA00023204"/>
    </source>
</evidence>
<evidence type="ECO:0000256" key="3">
    <source>
        <dbReference type="ARBA" id="ARBA00022618"/>
    </source>
</evidence>
<evidence type="ECO:0000313" key="13">
    <source>
        <dbReference type="EMBL" id="PJB87882.1"/>
    </source>
</evidence>
<dbReference type="SUPFAM" id="SSF56091">
    <property type="entry name" value="DNA ligase/mRNA capping enzyme, catalytic domain"/>
    <property type="match status" value="1"/>
</dbReference>
<dbReference type="PROSITE" id="PS50160">
    <property type="entry name" value="DNA_LIGASE_A3"/>
    <property type="match status" value="1"/>
</dbReference>
<dbReference type="GO" id="GO:0003677">
    <property type="term" value="F:DNA binding"/>
    <property type="evidence" value="ECO:0007669"/>
    <property type="project" value="InterPro"/>
</dbReference>
<proteinExistence type="inferred from homology"/>
<dbReference type="GO" id="GO:0005524">
    <property type="term" value="F:ATP binding"/>
    <property type="evidence" value="ECO:0007669"/>
    <property type="project" value="UniProtKB-KW"/>
</dbReference>
<dbReference type="Gene3D" id="2.40.50.140">
    <property type="entry name" value="Nucleic acid-binding proteins"/>
    <property type="match status" value="1"/>
</dbReference>
<evidence type="ECO:0000259" key="12">
    <source>
        <dbReference type="PROSITE" id="PS50160"/>
    </source>
</evidence>
<dbReference type="SUPFAM" id="SSF117018">
    <property type="entry name" value="ATP-dependent DNA ligase DNA-binding domain"/>
    <property type="match status" value="1"/>
</dbReference>
<feature type="non-terminal residue" evidence="13">
    <location>
        <position position="476"/>
    </location>
</feature>
<dbReference type="Pfam" id="PF01068">
    <property type="entry name" value="DNA_ligase_A_M"/>
    <property type="match status" value="1"/>
</dbReference>
<comment type="similarity">
    <text evidence="1 11">Belongs to the ATP-dependent DNA ligase family.</text>
</comment>
<protein>
    <submittedName>
        <fullName evidence="13">DNA ligase</fullName>
    </submittedName>
</protein>
<comment type="catalytic activity">
    <reaction evidence="10">
        <text>ATP + (deoxyribonucleotide)n-3'-hydroxyl + 5'-phospho-(deoxyribonucleotide)m = (deoxyribonucleotide)n+m + AMP + diphosphate.</text>
        <dbReference type="EC" id="6.5.1.1"/>
    </reaction>
</comment>
<dbReference type="InterPro" id="IPR012308">
    <property type="entry name" value="DNA_ligase_ATP-dep_N"/>
</dbReference>
<dbReference type="GO" id="GO:0003910">
    <property type="term" value="F:DNA ligase (ATP) activity"/>
    <property type="evidence" value="ECO:0007669"/>
    <property type="project" value="UniProtKB-EC"/>
</dbReference>
<keyword evidence="6" id="KW-0067">ATP-binding</keyword>
<keyword evidence="9" id="KW-0131">Cell cycle</keyword>
<dbReference type="Proteomes" id="UP000229706">
    <property type="component" value="Unassembled WGS sequence"/>
</dbReference>
<dbReference type="GO" id="GO:0051301">
    <property type="term" value="P:cell division"/>
    <property type="evidence" value="ECO:0007669"/>
    <property type="project" value="UniProtKB-KW"/>
</dbReference>
<dbReference type="Gene3D" id="1.10.3260.10">
    <property type="entry name" value="DNA ligase, ATP-dependent, N-terminal domain"/>
    <property type="match status" value="1"/>
</dbReference>
<dbReference type="Pfam" id="PF04675">
    <property type="entry name" value="DNA_ligase_A_N"/>
    <property type="match status" value="1"/>
</dbReference>
<evidence type="ECO:0000256" key="10">
    <source>
        <dbReference type="ARBA" id="ARBA00034003"/>
    </source>
</evidence>
<evidence type="ECO:0000256" key="4">
    <source>
        <dbReference type="ARBA" id="ARBA00022741"/>
    </source>
</evidence>
<evidence type="ECO:0000313" key="14">
    <source>
        <dbReference type="Proteomes" id="UP000229706"/>
    </source>
</evidence>
<dbReference type="GO" id="GO:0006273">
    <property type="term" value="P:lagging strand elongation"/>
    <property type="evidence" value="ECO:0007669"/>
    <property type="project" value="TreeGrafter"/>
</dbReference>
<dbReference type="InterPro" id="IPR036599">
    <property type="entry name" value="DNA_ligase_N_sf"/>
</dbReference>
<dbReference type="AlphaFoldDB" id="A0A2M8DBX5"/>
<keyword evidence="4" id="KW-0547">Nucleotide-binding</keyword>
<dbReference type="NCBIfam" id="TIGR00574">
    <property type="entry name" value="dnl1"/>
    <property type="match status" value="1"/>
</dbReference>
<name>A0A2M8DBX5_9BACT</name>
<dbReference type="PANTHER" id="PTHR45674:SF4">
    <property type="entry name" value="DNA LIGASE 1"/>
    <property type="match status" value="1"/>
</dbReference>
<feature type="domain" description="ATP-dependent DNA ligase family profile" evidence="12">
    <location>
        <begin position="329"/>
        <end position="463"/>
    </location>
</feature>
<accession>A0A2M8DBX5</accession>
<dbReference type="PANTHER" id="PTHR45674">
    <property type="entry name" value="DNA LIGASE 1/3 FAMILY MEMBER"/>
    <property type="match status" value="1"/>
</dbReference>
<evidence type="ECO:0000256" key="1">
    <source>
        <dbReference type="ARBA" id="ARBA00007572"/>
    </source>
</evidence>
<comment type="caution">
    <text evidence="13">The sequence shown here is derived from an EMBL/GenBank/DDBJ whole genome shotgun (WGS) entry which is preliminary data.</text>
</comment>
<dbReference type="EMBL" id="PFTH01000176">
    <property type="protein sequence ID" value="PJB87882.1"/>
    <property type="molecule type" value="Genomic_DNA"/>
</dbReference>
<evidence type="ECO:0000256" key="2">
    <source>
        <dbReference type="ARBA" id="ARBA00022598"/>
    </source>
</evidence>
<keyword evidence="3" id="KW-0132">Cell division</keyword>
<dbReference type="GO" id="GO:0006310">
    <property type="term" value="P:DNA recombination"/>
    <property type="evidence" value="ECO:0007669"/>
    <property type="project" value="UniProtKB-KW"/>
</dbReference>
<dbReference type="Gene3D" id="3.30.470.30">
    <property type="entry name" value="DNA ligase/mRNA capping enzyme"/>
    <property type="match status" value="1"/>
</dbReference>
<gene>
    <name evidence="13" type="ORF">CO083_04670</name>
</gene>
<keyword evidence="8" id="KW-0234">DNA repair</keyword>